<comment type="caution">
    <text evidence="1">The sequence shown here is derived from an EMBL/GenBank/DDBJ whole genome shotgun (WGS) entry which is preliminary data.</text>
</comment>
<dbReference type="InterPro" id="IPR025921">
    <property type="entry name" value="HmuY"/>
</dbReference>
<evidence type="ECO:0000313" key="1">
    <source>
        <dbReference type="EMBL" id="GAA4322879.1"/>
    </source>
</evidence>
<name>A0ABP8GEI1_9SPHI</name>
<accession>A0ABP8GEI1</accession>
<reference evidence="2" key="1">
    <citation type="journal article" date="2019" name="Int. J. Syst. Evol. Microbiol.">
        <title>The Global Catalogue of Microorganisms (GCM) 10K type strain sequencing project: providing services to taxonomists for standard genome sequencing and annotation.</title>
        <authorList>
            <consortium name="The Broad Institute Genomics Platform"/>
            <consortium name="The Broad Institute Genome Sequencing Center for Infectious Disease"/>
            <person name="Wu L."/>
            <person name="Ma J."/>
        </authorList>
    </citation>
    <scope>NUCLEOTIDE SEQUENCE [LARGE SCALE GENOMIC DNA]</scope>
    <source>
        <strain evidence="2">JCM 17705</strain>
    </source>
</reference>
<dbReference type="Pfam" id="PF14064">
    <property type="entry name" value="HmuY"/>
    <property type="match status" value="1"/>
</dbReference>
<sequence length="298" mass="33054">MNKNILKFFGQSVLPAVIALLLFSCGKTYDLNGTDFQPDTPPSDSVFSREILIRNLGDNLPAGDMPLDSEDPLYFSLEKFSSVRISYKTTNRWDMAFHGNSRSEIAGNNGKVSGLGYGSASVGGIILTNQPYSTVTEIPDDSQFQVPGRSGLDAIGFFGEPMGHVAYTFFGNIFRPDKVLGYSDSSYDPPVQIEAAKYAHMMYALSEDFAKAFPVTTNGDSTKCRTLLVRTAKGNYAKVEMLSYYKNTIDPFEMNRGKGYAISLRYMVVKADEKRFGFIARRKPMTVNLSTRTVIVEK</sequence>
<dbReference type="CDD" id="cd12105">
    <property type="entry name" value="HmuY"/>
    <property type="match status" value="1"/>
</dbReference>
<protein>
    <recommendedName>
        <fullName evidence="3">Heme-binding HmuY-like protein</fullName>
    </recommendedName>
</protein>
<dbReference type="PROSITE" id="PS51257">
    <property type="entry name" value="PROKAR_LIPOPROTEIN"/>
    <property type="match status" value="1"/>
</dbReference>
<keyword evidence="2" id="KW-1185">Reference proteome</keyword>
<proteinExistence type="predicted"/>
<evidence type="ECO:0000313" key="2">
    <source>
        <dbReference type="Proteomes" id="UP001500582"/>
    </source>
</evidence>
<dbReference type="Proteomes" id="UP001500582">
    <property type="component" value="Unassembled WGS sequence"/>
</dbReference>
<gene>
    <name evidence="1" type="ORF">GCM10023149_23480</name>
</gene>
<organism evidence="1 2">
    <name type="scientific">Mucilaginibacter gynuensis</name>
    <dbReference type="NCBI Taxonomy" id="1302236"/>
    <lineage>
        <taxon>Bacteria</taxon>
        <taxon>Pseudomonadati</taxon>
        <taxon>Bacteroidota</taxon>
        <taxon>Sphingobacteriia</taxon>
        <taxon>Sphingobacteriales</taxon>
        <taxon>Sphingobacteriaceae</taxon>
        <taxon>Mucilaginibacter</taxon>
    </lineage>
</organism>
<dbReference type="EMBL" id="BAABFT010000005">
    <property type="protein sequence ID" value="GAA4322879.1"/>
    <property type="molecule type" value="Genomic_DNA"/>
</dbReference>
<dbReference type="RefSeq" id="WP_345211265.1">
    <property type="nucleotide sequence ID" value="NZ_BAABFT010000005.1"/>
</dbReference>
<evidence type="ECO:0008006" key="3">
    <source>
        <dbReference type="Google" id="ProtNLM"/>
    </source>
</evidence>